<dbReference type="GeneID" id="108566237"/>
<protein>
    <submittedName>
        <fullName evidence="5">Vacuolar protein sorting-associated protein 13B</fullName>
    </submittedName>
</protein>
<feature type="domain" description="Chorein N-terminal" evidence="3">
    <location>
        <begin position="5"/>
        <end position="226"/>
    </location>
</feature>
<organism evidence="4 5">
    <name type="scientific">Nicrophorus vespilloides</name>
    <name type="common">Boreal carrion beetle</name>
    <dbReference type="NCBI Taxonomy" id="110193"/>
    <lineage>
        <taxon>Eukaryota</taxon>
        <taxon>Metazoa</taxon>
        <taxon>Ecdysozoa</taxon>
        <taxon>Arthropoda</taxon>
        <taxon>Hexapoda</taxon>
        <taxon>Insecta</taxon>
        <taxon>Pterygota</taxon>
        <taxon>Neoptera</taxon>
        <taxon>Endopterygota</taxon>
        <taxon>Coleoptera</taxon>
        <taxon>Polyphaga</taxon>
        <taxon>Staphyliniformia</taxon>
        <taxon>Silphidae</taxon>
        <taxon>Nicrophorinae</taxon>
        <taxon>Nicrophorus</taxon>
    </lineage>
</organism>
<dbReference type="RefSeq" id="XP_017781523.1">
    <property type="nucleotide sequence ID" value="XM_017926034.1"/>
</dbReference>
<keyword evidence="4" id="KW-1185">Reference proteome</keyword>
<dbReference type="PANTHER" id="PTHR12517">
    <property type="entry name" value="VACUOLAR PROTEIN SORTING-ASSOCIATED PROTEIN 13B"/>
    <property type="match status" value="1"/>
</dbReference>
<feature type="compositionally biased region" description="Low complexity" evidence="2">
    <location>
        <begin position="3759"/>
        <end position="3774"/>
    </location>
</feature>
<keyword evidence="1" id="KW-0813">Transport</keyword>
<dbReference type="PANTHER" id="PTHR12517:SF0">
    <property type="entry name" value="INTERMEMBRANE LIPID TRANSFER PROTEIN VPS13B"/>
    <property type="match status" value="1"/>
</dbReference>
<name>A0ABM1N3X3_NICVS</name>
<evidence type="ECO:0000313" key="5">
    <source>
        <dbReference type="RefSeq" id="XP_017781523.1"/>
    </source>
</evidence>
<proteinExistence type="predicted"/>
<sequence length="3812" mass="431895">MFKIESYITPILLSYVDKYIKNFRPEDSQVSLWGGDASFHNLDLRLEVLEQELQLPFSFVSGHIHELLIHVPWTKLASEPITITINTIECILKLRGAESARDNGQAKDKQKKNQNKRQNIETPPSYVQNLINKIVSNIRIYCNNLILKYVEEDIVLSMNVKLLTFESANEKWEPAYTDVSQSHVVIRKVIAVNDLTVCLDKRNASGKIDVYQEPMLYRCSMVIHLLRTYYVASLKKASTTRLDIYCNSMEFSMTEQQIPMLLRLIHLLQALHQKELKSEIEVNKDTADNVTEPNAEYTQDKQSLAGWAWSFLPSVLPTNWDDWDITQQIATIGHVTQISFYVDNASLTFKVSESSNEKGNYYTQKKLKHWPLLTLRLQGIFMESITVGRVWVHVGMGVSQMVLLPIGHCSCSVQDVFDGTATTEYLKAGWVSDVHKSDSLFDAEAVENKGQNKIYNMDWDTHLETHTETSLLGRSAAFAVDYIYKLDVPDDTASENLSELGSDLEYSNYSEKAMLRFMVGPLKLRICSGLLHRLSSLQAAASAYDYTPYSIPKPEPVLTELQPPAADDYDALNENIPTRVVRYTMLAPVIEFQLMDHPYFQATKGYLFKKRKKTSVINPTPSQQVDLPKITLQCQCIDLRISNPMYIKRLLRTTCQLPEPPQQMFDACHTDLTLKISAFSSRLIVSNMQFTIMTPSYASFQSRTILMPQYWINPDIPHQQFSFESEGITITGTNPKIALVAQIIDKLMKMDCEDSQTTIIHSSIMQDAVKDSGFVYLEFCVEAINFKKVKTNTTITWDGSLGSIKAFVFEPMSRRDSNDTMINSNYYLSSEIQQVLVFSGPEYKDDYNNDQPLLNATIQFPIDAEKQCHPPVLMFNLREIKICLDPLMCKWLLYTPRIVHTKTEVIFDSSQRKLSRSFSDASAYETPRRARTPYESIHSSLDQVTIPQKMQATTSKDDESVIDFQEKTYDFLKKWFDVWKGLLLYGDISQCTIYFPVKSLSAVGSQGIQQAIDEAMRKEYPSDIFVVTLPSAVIRSSSCKENLIRYMNAMPVIMPETVWTKSRSSFPWNIIISDFCCYTWQNGEKVVCLSPVVITATVGLSTKHHRPENESQSLPMLNLNTSKHDIDSLGVCIHIDMTPIVISISELQVCLIASIAHGLFEVLYNVMPEQQESARSEPAMQISASNNSNLSPTLMKESTVETMSEKTARVNTDKLDNENIKLTAWIQCTIAKFSLELLAHDSKDIKENVYKKRPNLKFVLDAEDIVSSLDFQSVYLKVKSKIGSASIMHYVKENQKWKPGEFLGFVMQANDEHLKSERQEDTSFANITITRASCQHTHNLWGTAKKNKQTEDKEETRKVHSRFITEIVLSLQPIDILISPATLKNYFLVLEPLLQIPTLPSKPKKVVKSNSNWSNRSLPLTYLEFHDFRVIMPSVELGNQNARQNATIFDIKAINLTPTAVNPICRTPCRPDIYQQAAQARILNVPGSDVEDRQYQLDILGISMHTGAWSEIKQNFKSFGKTVTVLRTMSENPALEWNNMGRAKLKNSPDGHLYPIIRNFDVSVVAAPAMIYKRDVICGHSMEINFTSDIMLTISLSQIKLLDALINEASYAVELTNSNKCTKKRPKVFFPYIQLEKSEEVLETHDYMRDSGIETSDIRSTNYSIKTKESSFLRKMSDVSEKSASIKAEQTQQYIPLDVLVAGGKFSFVLYEIEKKNAVRTAYESETEHGYEASDEGSIDERPNVEMFTPLIFLNIIQPNAFLSDTQIGKKVQVTCYDLGIKIGGPDHRIMKGTITEEDFPIKLLETKSGTPNPDTGILPAFFTLKWTKSMGKTATLEIDLAKPTKILCSIPRWMYLLHIQERIIENFKNNRSIIRREIKIKKPEPQRSMEHYSKFKEIKDKFFGITQFTINMSQMILAVQTAKHFEVRLSFQKLYNHLTLSNRPEKLLDFLSLDCVTLGVCRDGETKLLLNPWNVVFEFSMFWESWQSVNSNPQLQVSIESDCIMLDVSPDKIQSLDEMQRELTEFCSNFTKTTSVPIKIESKKVPVGEKEQHYKDDLRAGAFQFVDSTSNNVDELPLPYQVMFWNRNISAMAWRYPQPRALTKVRVFPVPFKITTGSEEDQQILCHLEYWSDCHGCYQPYTQFYLSETDMCHLELPKNYPQPAVACTWRVVLTPSIKDYSSRVLVSPRALAGCIRVDSYFNKNLIPELTVAVHVTSLSINLYNYFNKHLNYTLHDDLKNFTPDFVVPEYQSFLTLTIDNANAFLATWAFETAVFDVSASIKCLILDYGFLTQQIFVEPFTSKLEISLSKTMGINFISKPIHVHFGASAAHTLGVSAQNWADCFSGEDNRELIIMTHYVICNDTNVNLRFGQVGLEDIFLPSRYCHLYAWRSQKCKQMIRVALEENHWAWSEPFRIDQDGIFMCKIANRNSMIVVTVKSLSATQKMVAFGGQLIVCNTLIEHLEMKILEAEEKDKDKDFRHAPSYIIRGKSTPPSMLVDANKAYFLRLRFFGLESAWSGDIPLMENTKCAQPWLVKVPLQERGQFLSVWCRIVVQNFAKGTKIMAMLWPLFMIRSNMPINAKVRIETPTLNVHIESTVSGLGEYQQLYCPGTIDHSHQLTFQLDTTTSSSNPYVPLNYSLVDQKNFFRKSEKEDINEILAVINKYDKSQWPYFKEELEDVEFTIEEQPLAHVQVRYQNACQYSSALLVELIPWSLLINTLGCSIAIIVNEKELCRIGHYGIVTPPKLEETFYIGVGIGGTWNLSPPLQLAKSNWTQTFYMPQITGTIPLEGCIKSVVKCEPYICVISIASSMSNEIRLLRVSSSHVITSHLNFQVQVMCFAVPEHQVNMHMPRHLEKHAFTLSPHLNKNNTGISVIQWYSLGNNTEDQSEYALYVSFASNGSHNWSCPIRVDKMLVRRSVSIQTEEMSVPVVLISQEHKGQTFISLHQDFNPQLLVENQSGTKIYCAQSGAEQGTIFSDCEHFSWICSVDDGKSCYYTMPVIAEKFPDLPQQNYYETLVFASDPESDPQGFLWSTPINVTNFNDQFVRIPFYGDVRISVKYSVHTIHVTIESVSQVEISARDIRVRLSMHEMETTQNLFNKKESPTEIDASESCTTLASTTYFSAEDSNSSLSSVNTGGKHHPKYIEVMPVVMEKNPSQSLNEIEDVNAKSNLKEWTALRVLVFIKGITFTLTSDIENGGVEKTEVASLTCDDISLTVTRSEISQICLSISDVQVDNQLYSRGSYDFPVLLVGQEAKINNCLKSLNVPIIQLVHTAQNDCLIKVDLNVETWKDPVQQCNVTGVRDIKIKIEPISAFIEDTYMYKLFEYVSVLQPSKLLVWPKARTKGYGKMNSMSVIIPEHLIWGSRLLSKPLSLRTFTIEPLSVLLSIHCSVKIYIALDQSPLQFGKFDKKRLFTTNYRLGHALTMHYLSGAIFGAGWVVGSLELLGSPGGLARAMGTGLRDFVSLPYYGLIQGPWAFLRGVSYGSASLMKHVTAGTLQSVTKLASSVARNLDRLTLDEEHLKRTEESRRQRPQGVTQGFMQGLTGLGISLLGAVGGIAHHPLQSVMIEGASPRSLVAGVGKGIVGVFTKPLSGAAELIALTGQGLLQGAGWNKMPEPRMNPVLNHVYSSPNSLLKYKYKFLSDGHILFVTEATAITNISQYDAVALILTTESLVIIDVDEDMTQRVLSLSELSGVNNNDPTLLCLKLDPPKVSLKTEDDEIVEMDPVSRARVADYVRSTVGLMQLPDSQSPEHSEMSISPDSSPSGSPNGGNVEETLLTFYVNPQSRNYFLCVLTLAKQQWQEFNFPIL</sequence>
<evidence type="ECO:0000259" key="3">
    <source>
        <dbReference type="Pfam" id="PF12624"/>
    </source>
</evidence>
<dbReference type="Pfam" id="PF12624">
    <property type="entry name" value="VPS13_N"/>
    <property type="match status" value="1"/>
</dbReference>
<reference evidence="5" key="1">
    <citation type="submission" date="2025-08" db="UniProtKB">
        <authorList>
            <consortium name="RefSeq"/>
        </authorList>
    </citation>
    <scope>IDENTIFICATION</scope>
    <source>
        <tissue evidence="5">Whole Larva</tissue>
    </source>
</reference>
<evidence type="ECO:0000313" key="4">
    <source>
        <dbReference type="Proteomes" id="UP000695000"/>
    </source>
</evidence>
<gene>
    <name evidence="5" type="primary">LOC108566237</name>
</gene>
<accession>A0ABM1N3X3</accession>
<evidence type="ECO:0000256" key="2">
    <source>
        <dbReference type="SAM" id="MobiDB-lite"/>
    </source>
</evidence>
<evidence type="ECO:0000256" key="1">
    <source>
        <dbReference type="ARBA" id="ARBA00022448"/>
    </source>
</evidence>
<dbReference type="InterPro" id="IPR039782">
    <property type="entry name" value="VPS13B"/>
</dbReference>
<dbReference type="Proteomes" id="UP000695000">
    <property type="component" value="Unplaced"/>
</dbReference>
<dbReference type="InterPro" id="IPR026854">
    <property type="entry name" value="VPS13_N"/>
</dbReference>
<feature type="region of interest" description="Disordered" evidence="2">
    <location>
        <begin position="3747"/>
        <end position="3774"/>
    </location>
</feature>